<proteinExistence type="predicted"/>
<sequence length="209" mass="23356">MRPIFASVAKAFLASTAKLDVLTARPARPRYLSQSEPYKENPLLPSWVPDWTQDTAIFLFNSISATQFSSYNALQKFVSDQQSISPSQNDTGDTRYTGFNADLGGDRQSCFKFTDNDEILHVRGAMVDEIVSIADPLDLALASLAHYSPGDHNHEHFRKVHSSQLAIIKGWKRLCLELSASMYCPTGGPILDAFWRTVFLDRNIVLKVS</sequence>
<dbReference type="Proteomes" id="UP000031192">
    <property type="component" value="Unassembled WGS sequence"/>
</dbReference>
<gene>
    <name evidence="1" type="ORF">MGU_10783</name>
</gene>
<name>A0A0B4GQ48_METGA</name>
<evidence type="ECO:0000313" key="1">
    <source>
        <dbReference type="EMBL" id="KID81872.1"/>
    </source>
</evidence>
<accession>A0A0B4GQ48</accession>
<protein>
    <submittedName>
        <fullName evidence="1">Uncharacterized protein</fullName>
    </submittedName>
</protein>
<evidence type="ECO:0000313" key="2">
    <source>
        <dbReference type="Proteomes" id="UP000031192"/>
    </source>
</evidence>
<comment type="caution">
    <text evidence="1">The sequence shown here is derived from an EMBL/GenBank/DDBJ whole genome shotgun (WGS) entry which is preliminary data.</text>
</comment>
<dbReference type="EMBL" id="AZNH01000114">
    <property type="protein sequence ID" value="KID81872.1"/>
    <property type="molecule type" value="Genomic_DNA"/>
</dbReference>
<keyword evidence="2" id="KW-1185">Reference proteome</keyword>
<dbReference type="HOGENOM" id="CLU_1402760_0_0_1"/>
<reference evidence="1 2" key="1">
    <citation type="journal article" date="2014" name="Proc. Natl. Acad. Sci. U.S.A.">
        <title>Trajectory and genomic determinants of fungal-pathogen speciation and host adaptation.</title>
        <authorList>
            <person name="Hu X."/>
            <person name="Xiao G."/>
            <person name="Zheng P."/>
            <person name="Shang Y."/>
            <person name="Su Y."/>
            <person name="Zhang X."/>
            <person name="Liu X."/>
            <person name="Zhan S."/>
            <person name="St Leger R.J."/>
            <person name="Wang C."/>
        </authorList>
    </citation>
    <scope>NUCLEOTIDE SEQUENCE [LARGE SCALE GENOMIC DNA]</scope>
    <source>
        <strain evidence="1 2">ARSEF 977</strain>
    </source>
</reference>
<dbReference type="AlphaFoldDB" id="A0A0B4GQ48"/>
<organism evidence="1 2">
    <name type="scientific">Metarhizium guizhouense (strain ARSEF 977)</name>
    <dbReference type="NCBI Taxonomy" id="1276136"/>
    <lineage>
        <taxon>Eukaryota</taxon>
        <taxon>Fungi</taxon>
        <taxon>Dikarya</taxon>
        <taxon>Ascomycota</taxon>
        <taxon>Pezizomycotina</taxon>
        <taxon>Sordariomycetes</taxon>
        <taxon>Hypocreomycetidae</taxon>
        <taxon>Hypocreales</taxon>
        <taxon>Clavicipitaceae</taxon>
        <taxon>Metarhizium</taxon>
    </lineage>
</organism>